<dbReference type="AlphaFoldDB" id="A0A067A317"/>
<gene>
    <name evidence="2" type="ORF">EI16_10785</name>
</gene>
<keyword evidence="3" id="KW-1185">Reference proteome</keyword>
<evidence type="ECO:0000313" key="3">
    <source>
        <dbReference type="Proteomes" id="UP000027341"/>
    </source>
</evidence>
<reference evidence="2 3" key="1">
    <citation type="submission" date="2014-04" db="EMBL/GenBank/DDBJ databases">
        <title>Draft genome sequence of Hydrogenovibrio marinus MH-110, a model organism for aerobic H2 metabolism.</title>
        <authorList>
            <person name="Cha H.J."/>
            <person name="Jo B.H."/>
            <person name="Hwang B.H."/>
        </authorList>
    </citation>
    <scope>NUCLEOTIDE SEQUENCE [LARGE SCALE GENOMIC DNA]</scope>
    <source>
        <strain evidence="2 3">MH-110</strain>
    </source>
</reference>
<feature type="domain" description="HDOD" evidence="1">
    <location>
        <begin position="19"/>
        <end position="211"/>
    </location>
</feature>
<dbReference type="InterPro" id="IPR013976">
    <property type="entry name" value="HDOD"/>
</dbReference>
<evidence type="ECO:0000313" key="2">
    <source>
        <dbReference type="EMBL" id="KDN96725.1"/>
    </source>
</evidence>
<organism evidence="2 3">
    <name type="scientific">Hydrogenovibrio marinus</name>
    <dbReference type="NCBI Taxonomy" id="28885"/>
    <lineage>
        <taxon>Bacteria</taxon>
        <taxon>Pseudomonadati</taxon>
        <taxon>Pseudomonadota</taxon>
        <taxon>Gammaproteobacteria</taxon>
        <taxon>Thiotrichales</taxon>
        <taxon>Piscirickettsiaceae</taxon>
        <taxon>Hydrogenovibrio</taxon>
    </lineage>
</organism>
<dbReference type="PANTHER" id="PTHR33525:SF4">
    <property type="entry name" value="CYCLIC DI-GMP PHOSPHODIESTERASE CDGJ"/>
    <property type="match status" value="1"/>
</dbReference>
<dbReference type="Gene3D" id="1.10.3210.10">
    <property type="entry name" value="Hypothetical protein af1432"/>
    <property type="match status" value="1"/>
</dbReference>
<dbReference type="PROSITE" id="PS51833">
    <property type="entry name" value="HDOD"/>
    <property type="match status" value="1"/>
</dbReference>
<proteinExistence type="predicted"/>
<protein>
    <recommendedName>
        <fullName evidence="1">HDOD domain-containing protein</fullName>
    </recommendedName>
</protein>
<dbReference type="SUPFAM" id="SSF109604">
    <property type="entry name" value="HD-domain/PDEase-like"/>
    <property type="match status" value="1"/>
</dbReference>
<name>A0A067A317_HYDMR</name>
<comment type="caution">
    <text evidence="2">The sequence shown here is derived from an EMBL/GenBank/DDBJ whole genome shotgun (WGS) entry which is preliminary data.</text>
</comment>
<dbReference type="InterPro" id="IPR052340">
    <property type="entry name" value="RNase_Y/CdgJ"/>
</dbReference>
<dbReference type="EMBL" id="JMIU01000001">
    <property type="protein sequence ID" value="KDN96725.1"/>
    <property type="molecule type" value="Genomic_DNA"/>
</dbReference>
<dbReference type="RefSeq" id="WP_029907689.1">
    <property type="nucleotide sequence ID" value="NZ_AP020335.1"/>
</dbReference>
<dbReference type="Pfam" id="PF08668">
    <property type="entry name" value="HDOD"/>
    <property type="match status" value="1"/>
</dbReference>
<accession>A0A067A317</accession>
<dbReference type="STRING" id="28885.EI16_10785"/>
<sequence>MELKDQLTQARVLLNKTEKISIPREVLKLRQLLAAQEFPNPQEMANIIGQNAILAGEIVQAANLPSMHGNSFRVIHTIHDAIDILGIRRLRNLVTAISLKLGMENFGHPQLIKHSVKVAEACAEIAKATGITTGDEAYLLGLFHNIGAIMMTKLDSHYETIFAKSLSSPFSSNSAELETYRTTHGLVGVLVAEEWELDTPFKKTMILHHEPNLETIRNPELKNLVALVQLANGLVSEQVFKVYMTPELKDMIERTQLALELSDEQMSELRQTLA</sequence>
<dbReference type="PANTHER" id="PTHR33525">
    <property type="match status" value="1"/>
</dbReference>
<dbReference type="Proteomes" id="UP000027341">
    <property type="component" value="Unassembled WGS sequence"/>
</dbReference>
<evidence type="ECO:0000259" key="1">
    <source>
        <dbReference type="PROSITE" id="PS51833"/>
    </source>
</evidence>